<evidence type="ECO:0000313" key="12">
    <source>
        <dbReference type="Proteomes" id="UP000028549"/>
    </source>
</evidence>
<keyword evidence="2 7" id="KW-0597">Phosphoprotein</keyword>
<dbReference type="Gene3D" id="6.10.250.690">
    <property type="match status" value="1"/>
</dbReference>
<dbReference type="GO" id="GO:0005829">
    <property type="term" value="C:cytosol"/>
    <property type="evidence" value="ECO:0007669"/>
    <property type="project" value="TreeGrafter"/>
</dbReference>
<sequence>MFQNCKVLLVDDEEAILKLVRTVMQKEGFTHIDECLSGAAALQAVETKEYDLIVLDIMLPDISGFDLCPLIKQKTNTPIVFLSAKSSDLDKLSGFAYGADDYITKPFNPLEVAARAKALLKRTMPQTAKKTAIEEIYEYDRFTVNVSSAELFVDQKPVDCSAQLFQLLIFFCKHPNRVFTKHQLYENVWNEHYMVDDNTVMVHIRKLREKIEKNPSQPSYIKTIRGLGYKFVDDGRRQ</sequence>
<dbReference type="SUPFAM" id="SSF52172">
    <property type="entry name" value="CheY-like"/>
    <property type="match status" value="1"/>
</dbReference>
<dbReference type="InterPro" id="IPR016032">
    <property type="entry name" value="Sig_transdc_resp-reg_C-effctor"/>
</dbReference>
<evidence type="ECO:0000256" key="3">
    <source>
        <dbReference type="ARBA" id="ARBA00023012"/>
    </source>
</evidence>
<dbReference type="RefSeq" id="WP_029285434.1">
    <property type="nucleotide sequence ID" value="NZ_CP176757.1"/>
</dbReference>
<dbReference type="EMBL" id="JNVC02000024">
    <property type="protein sequence ID" value="KEZ47195.1"/>
    <property type="molecule type" value="Genomic_DNA"/>
</dbReference>
<feature type="domain" description="Response regulatory" evidence="9">
    <location>
        <begin position="6"/>
        <end position="120"/>
    </location>
</feature>
<dbReference type="SMART" id="SM00862">
    <property type="entry name" value="Trans_reg_C"/>
    <property type="match status" value="1"/>
</dbReference>
<dbReference type="Pfam" id="PF00072">
    <property type="entry name" value="Response_reg"/>
    <property type="match status" value="1"/>
</dbReference>
<dbReference type="Proteomes" id="UP000028549">
    <property type="component" value="Unassembled WGS sequence"/>
</dbReference>
<evidence type="ECO:0000256" key="5">
    <source>
        <dbReference type="ARBA" id="ARBA00023125"/>
    </source>
</evidence>
<dbReference type="CDD" id="cd00383">
    <property type="entry name" value="trans_reg_C"/>
    <property type="match status" value="1"/>
</dbReference>
<evidence type="ECO:0000256" key="6">
    <source>
        <dbReference type="ARBA" id="ARBA00023163"/>
    </source>
</evidence>
<dbReference type="InterPro" id="IPR001867">
    <property type="entry name" value="OmpR/PhoB-type_DNA-bd"/>
</dbReference>
<comment type="caution">
    <text evidence="11">The sequence shown here is derived from an EMBL/GenBank/DDBJ whole genome shotgun (WGS) entry which is preliminary data.</text>
</comment>
<organism evidence="11 12">
    <name type="scientific">Metabacillus indicus</name>
    <name type="common">Bacillus indicus</name>
    <dbReference type="NCBI Taxonomy" id="246786"/>
    <lineage>
        <taxon>Bacteria</taxon>
        <taxon>Bacillati</taxon>
        <taxon>Bacillota</taxon>
        <taxon>Bacilli</taxon>
        <taxon>Bacillales</taxon>
        <taxon>Bacillaceae</taxon>
        <taxon>Metabacillus</taxon>
    </lineage>
</organism>
<evidence type="ECO:0000313" key="11">
    <source>
        <dbReference type="EMBL" id="KEZ47195.1"/>
    </source>
</evidence>
<name>A0A084GIN3_METID</name>
<comment type="subcellular location">
    <subcellularLocation>
        <location evidence="1">Cytoplasm</location>
    </subcellularLocation>
</comment>
<dbReference type="Gene3D" id="3.40.50.2300">
    <property type="match status" value="1"/>
</dbReference>
<dbReference type="FunFam" id="1.10.10.10:FF:000018">
    <property type="entry name" value="DNA-binding response regulator ResD"/>
    <property type="match status" value="1"/>
</dbReference>
<dbReference type="AlphaFoldDB" id="A0A084GIN3"/>
<dbReference type="GO" id="GO:0032993">
    <property type="term" value="C:protein-DNA complex"/>
    <property type="evidence" value="ECO:0007669"/>
    <property type="project" value="TreeGrafter"/>
</dbReference>
<evidence type="ECO:0000256" key="1">
    <source>
        <dbReference type="ARBA" id="ARBA00004496"/>
    </source>
</evidence>
<dbReference type="Pfam" id="PF00486">
    <property type="entry name" value="Trans_reg_C"/>
    <property type="match status" value="1"/>
</dbReference>
<dbReference type="FunFam" id="3.40.50.2300:FF:000001">
    <property type="entry name" value="DNA-binding response regulator PhoB"/>
    <property type="match status" value="1"/>
</dbReference>
<dbReference type="InterPro" id="IPR039420">
    <property type="entry name" value="WalR-like"/>
</dbReference>
<feature type="domain" description="OmpR/PhoB-type" evidence="10">
    <location>
        <begin position="134"/>
        <end position="233"/>
    </location>
</feature>
<dbReference type="InterPro" id="IPR036388">
    <property type="entry name" value="WH-like_DNA-bd_sf"/>
</dbReference>
<keyword evidence="12" id="KW-1185">Reference proteome</keyword>
<feature type="DNA-binding region" description="OmpR/PhoB-type" evidence="8">
    <location>
        <begin position="134"/>
        <end position="233"/>
    </location>
</feature>
<dbReference type="GO" id="GO:0006355">
    <property type="term" value="P:regulation of DNA-templated transcription"/>
    <property type="evidence" value="ECO:0007669"/>
    <property type="project" value="InterPro"/>
</dbReference>
<reference evidence="11 12" key="1">
    <citation type="journal article" date="2005" name="Int. J. Syst. Evol. Microbiol.">
        <title>Bacillus cibi sp. nov., isolated from jeotgal, a traditional Korean fermented seafood.</title>
        <authorList>
            <person name="Yoon J.H."/>
            <person name="Lee C.H."/>
            <person name="Oh T.K."/>
        </authorList>
    </citation>
    <scope>NUCLEOTIDE SEQUENCE [LARGE SCALE GENOMIC DNA]</scope>
    <source>
        <strain evidence="11 12">DSM 16189</strain>
    </source>
</reference>
<evidence type="ECO:0000256" key="8">
    <source>
        <dbReference type="PROSITE-ProRule" id="PRU01091"/>
    </source>
</evidence>
<keyword evidence="3" id="KW-0902">Two-component regulatory system</keyword>
<dbReference type="InterPro" id="IPR011006">
    <property type="entry name" value="CheY-like_superfamily"/>
</dbReference>
<dbReference type="InterPro" id="IPR001789">
    <property type="entry name" value="Sig_transdc_resp-reg_receiver"/>
</dbReference>
<evidence type="ECO:0000259" key="9">
    <source>
        <dbReference type="PROSITE" id="PS50110"/>
    </source>
</evidence>
<gene>
    <name evidence="11" type="ORF">GS18_0220330</name>
</gene>
<evidence type="ECO:0000256" key="2">
    <source>
        <dbReference type="ARBA" id="ARBA00022553"/>
    </source>
</evidence>
<dbReference type="PANTHER" id="PTHR48111:SF52">
    <property type="entry name" value="TRANSCRIPTIONAL REGULATORY PROTEIN YVRH"/>
    <property type="match status" value="1"/>
</dbReference>
<dbReference type="GO" id="GO:0000976">
    <property type="term" value="F:transcription cis-regulatory region binding"/>
    <property type="evidence" value="ECO:0007669"/>
    <property type="project" value="TreeGrafter"/>
</dbReference>
<dbReference type="SUPFAM" id="SSF46894">
    <property type="entry name" value="C-terminal effector domain of the bipartite response regulators"/>
    <property type="match status" value="1"/>
</dbReference>
<dbReference type="PROSITE" id="PS51755">
    <property type="entry name" value="OMPR_PHOB"/>
    <property type="match status" value="1"/>
</dbReference>
<keyword evidence="5 8" id="KW-0238">DNA-binding</keyword>
<proteinExistence type="predicted"/>
<dbReference type="GO" id="GO:0000156">
    <property type="term" value="F:phosphorelay response regulator activity"/>
    <property type="evidence" value="ECO:0007669"/>
    <property type="project" value="TreeGrafter"/>
</dbReference>
<dbReference type="Gene3D" id="1.10.10.10">
    <property type="entry name" value="Winged helix-like DNA-binding domain superfamily/Winged helix DNA-binding domain"/>
    <property type="match status" value="1"/>
</dbReference>
<dbReference type="PANTHER" id="PTHR48111">
    <property type="entry name" value="REGULATOR OF RPOS"/>
    <property type="match status" value="1"/>
</dbReference>
<protein>
    <submittedName>
        <fullName evidence="11">Transcriptional regulator</fullName>
    </submittedName>
</protein>
<dbReference type="CDD" id="cd17574">
    <property type="entry name" value="REC_OmpR"/>
    <property type="match status" value="1"/>
</dbReference>
<evidence type="ECO:0000259" key="10">
    <source>
        <dbReference type="PROSITE" id="PS51755"/>
    </source>
</evidence>
<dbReference type="PROSITE" id="PS50110">
    <property type="entry name" value="RESPONSE_REGULATORY"/>
    <property type="match status" value="1"/>
</dbReference>
<evidence type="ECO:0000256" key="7">
    <source>
        <dbReference type="PROSITE-ProRule" id="PRU00169"/>
    </source>
</evidence>
<feature type="modified residue" description="4-aspartylphosphate" evidence="7">
    <location>
        <position position="56"/>
    </location>
</feature>
<accession>A0A084GIN3</accession>
<keyword evidence="4" id="KW-0805">Transcription regulation</keyword>
<dbReference type="STRING" id="246786.GS18_0220330"/>
<dbReference type="SMART" id="SM00448">
    <property type="entry name" value="REC"/>
    <property type="match status" value="1"/>
</dbReference>
<keyword evidence="6" id="KW-0804">Transcription</keyword>
<evidence type="ECO:0000256" key="4">
    <source>
        <dbReference type="ARBA" id="ARBA00023015"/>
    </source>
</evidence>